<protein>
    <submittedName>
        <fullName evidence="1">Formyltransferase</fullName>
    </submittedName>
</protein>
<evidence type="ECO:0000313" key="2">
    <source>
        <dbReference type="Proteomes" id="UP000790377"/>
    </source>
</evidence>
<comment type="caution">
    <text evidence="1">The sequence shown here is derived from an EMBL/GenBank/DDBJ whole genome shotgun (WGS) entry which is preliminary data.</text>
</comment>
<organism evidence="1 2">
    <name type="scientific">Hygrophoropsis aurantiaca</name>
    <dbReference type="NCBI Taxonomy" id="72124"/>
    <lineage>
        <taxon>Eukaryota</taxon>
        <taxon>Fungi</taxon>
        <taxon>Dikarya</taxon>
        <taxon>Basidiomycota</taxon>
        <taxon>Agaricomycotina</taxon>
        <taxon>Agaricomycetes</taxon>
        <taxon>Agaricomycetidae</taxon>
        <taxon>Boletales</taxon>
        <taxon>Coniophorineae</taxon>
        <taxon>Hygrophoropsidaceae</taxon>
        <taxon>Hygrophoropsis</taxon>
    </lineage>
</organism>
<name>A0ACB8AFX8_9AGAM</name>
<dbReference type="EMBL" id="MU267661">
    <property type="protein sequence ID" value="KAH7912042.1"/>
    <property type="molecule type" value="Genomic_DNA"/>
</dbReference>
<evidence type="ECO:0000313" key="1">
    <source>
        <dbReference type="EMBL" id="KAH7912042.1"/>
    </source>
</evidence>
<keyword evidence="2" id="KW-1185">Reference proteome</keyword>
<proteinExistence type="predicted"/>
<sequence>MQPLLPRYPSIMNILLSPCRGWQTYKIRKISFIARSQFASLHTQSTRPFDILFFGRDEFSCLVLRQLHAARDVWGNLSIATNPDVKTGRRGAHLSISPLKTLGEKLELPVHAIPQEKSAFRHWLPPPPFSALPNENHLLITASFGRILPPSLLQLFPEDRRLNVHPSLLPAYRGPAPIQRALMAGDRESGVCIIDMLEVRRKRSIGSSGAADTDQNTGGGIDAGGIWGQTTSPIPPDAAFSSLRDTLADRGGKLLVAVLKKMLNGTASRTSQAPMLATTPRGSAITGKDASVNFETLSAVEIERIHRAIGHQANQSLHFLKKPITTSLPSGKTLQLHTLSVLPSLSSGTPGLVSYCPHSRTLLIPCAVGVLSVGHVKQQDRTLLAAREWWNGMKGLGLTEHGILLGSESRP</sequence>
<reference evidence="1" key="1">
    <citation type="journal article" date="2021" name="New Phytol.">
        <title>Evolutionary innovations through gain and loss of genes in the ectomycorrhizal Boletales.</title>
        <authorList>
            <person name="Wu G."/>
            <person name="Miyauchi S."/>
            <person name="Morin E."/>
            <person name="Kuo A."/>
            <person name="Drula E."/>
            <person name="Varga T."/>
            <person name="Kohler A."/>
            <person name="Feng B."/>
            <person name="Cao Y."/>
            <person name="Lipzen A."/>
            <person name="Daum C."/>
            <person name="Hundley H."/>
            <person name="Pangilinan J."/>
            <person name="Johnson J."/>
            <person name="Barry K."/>
            <person name="LaButti K."/>
            <person name="Ng V."/>
            <person name="Ahrendt S."/>
            <person name="Min B."/>
            <person name="Choi I.G."/>
            <person name="Park H."/>
            <person name="Plett J.M."/>
            <person name="Magnuson J."/>
            <person name="Spatafora J.W."/>
            <person name="Nagy L.G."/>
            <person name="Henrissat B."/>
            <person name="Grigoriev I.V."/>
            <person name="Yang Z.L."/>
            <person name="Xu J."/>
            <person name="Martin F.M."/>
        </authorList>
    </citation>
    <scope>NUCLEOTIDE SEQUENCE</scope>
    <source>
        <strain evidence="1">ATCC 28755</strain>
    </source>
</reference>
<gene>
    <name evidence="1" type="ORF">BJ138DRAFT_1084461</name>
</gene>
<dbReference type="Proteomes" id="UP000790377">
    <property type="component" value="Unassembled WGS sequence"/>
</dbReference>
<accession>A0ACB8AFX8</accession>